<dbReference type="PANTHER" id="PTHR12110">
    <property type="entry name" value="HYDROXYPYRUVATE ISOMERASE"/>
    <property type="match status" value="1"/>
</dbReference>
<dbReference type="EMBL" id="WWCO01000005">
    <property type="protein sequence ID" value="MYM34517.1"/>
    <property type="molecule type" value="Genomic_DNA"/>
</dbReference>
<dbReference type="Gene3D" id="3.20.20.150">
    <property type="entry name" value="Divalent-metal-dependent TIM barrel enzymes"/>
    <property type="match status" value="1"/>
</dbReference>
<dbReference type="InterPro" id="IPR013022">
    <property type="entry name" value="Xyl_isomerase-like_TIM-brl"/>
</dbReference>
<evidence type="ECO:0000313" key="2">
    <source>
        <dbReference type="EMBL" id="MYM34517.1"/>
    </source>
</evidence>
<sequence length="317" mass="35087">MIKWGYGVNQWKAGFTSFARLEEIERALKVTAACGFDAVELNAGSGRWDPIGRPENVAINYGSATHFRLKLKDLGIHHVASTFFDPTVMSFEELHFGLMSTQPGDHARIVAQARIHAEMLAELGGKLLVVRPFPSFWKEGALNGERLHAAADCWNQVGAMAASLGLKVALHVDALSALRTEDEFEQLLDLCDPDNVGLALDTAELTIAGHDVVALYRRFYARVLHFHFKDALAVDTLGEYQLQNAERAMIAAGGEREIQRWFGEMGTGLVDFPALLAAIKEHRYAGWIIVESDKGPEPIATGMMLNSWYKQNVLDHV</sequence>
<accession>A0ABW9VA62</accession>
<comment type="caution">
    <text evidence="2">The sequence shown here is derived from an EMBL/GenBank/DDBJ whole genome shotgun (WGS) entry which is preliminary data.</text>
</comment>
<dbReference type="Pfam" id="PF01261">
    <property type="entry name" value="AP_endonuc_2"/>
    <property type="match status" value="1"/>
</dbReference>
<proteinExistence type="predicted"/>
<name>A0ABW9VA62_9BURK</name>
<evidence type="ECO:0000259" key="1">
    <source>
        <dbReference type="Pfam" id="PF01261"/>
    </source>
</evidence>
<dbReference type="InterPro" id="IPR036237">
    <property type="entry name" value="Xyl_isomerase-like_sf"/>
</dbReference>
<feature type="domain" description="Xylose isomerase-like TIM barrel" evidence="1">
    <location>
        <begin position="29"/>
        <end position="302"/>
    </location>
</feature>
<dbReference type="PANTHER" id="PTHR12110:SF41">
    <property type="entry name" value="INOSOSE DEHYDRATASE"/>
    <property type="match status" value="1"/>
</dbReference>
<dbReference type="InterPro" id="IPR050312">
    <property type="entry name" value="IolE/XylAMocC-like"/>
</dbReference>
<protein>
    <submittedName>
        <fullName evidence="2">TIM barrel protein</fullName>
    </submittedName>
</protein>
<dbReference type="RefSeq" id="WP_160989905.1">
    <property type="nucleotide sequence ID" value="NZ_WWCO01000005.1"/>
</dbReference>
<reference evidence="2 3" key="1">
    <citation type="submission" date="2019-12" db="EMBL/GenBank/DDBJ databases">
        <title>Novel species isolated from a subtropical stream in China.</title>
        <authorList>
            <person name="Lu H."/>
        </authorList>
    </citation>
    <scope>NUCLEOTIDE SEQUENCE [LARGE SCALE GENOMIC DNA]</scope>
    <source>
        <strain evidence="2 3">FT94W</strain>
    </source>
</reference>
<dbReference type="Proteomes" id="UP000449678">
    <property type="component" value="Unassembled WGS sequence"/>
</dbReference>
<organism evidence="2 3">
    <name type="scientific">Duganella lactea</name>
    <dbReference type="NCBI Taxonomy" id="2692173"/>
    <lineage>
        <taxon>Bacteria</taxon>
        <taxon>Pseudomonadati</taxon>
        <taxon>Pseudomonadota</taxon>
        <taxon>Betaproteobacteria</taxon>
        <taxon>Burkholderiales</taxon>
        <taxon>Oxalobacteraceae</taxon>
        <taxon>Telluria group</taxon>
        <taxon>Duganella</taxon>
    </lineage>
</organism>
<keyword evidence="3" id="KW-1185">Reference proteome</keyword>
<evidence type="ECO:0000313" key="3">
    <source>
        <dbReference type="Proteomes" id="UP000449678"/>
    </source>
</evidence>
<gene>
    <name evidence="2" type="ORF">GTP38_09220</name>
</gene>
<dbReference type="SUPFAM" id="SSF51658">
    <property type="entry name" value="Xylose isomerase-like"/>
    <property type="match status" value="1"/>
</dbReference>